<evidence type="ECO:0000313" key="1">
    <source>
        <dbReference type="EMBL" id="GJT80073.1"/>
    </source>
</evidence>
<proteinExistence type="predicted"/>
<comment type="caution">
    <text evidence="1">The sequence shown here is derived from an EMBL/GenBank/DDBJ whole genome shotgun (WGS) entry which is preliminary data.</text>
</comment>
<dbReference type="Proteomes" id="UP001151760">
    <property type="component" value="Unassembled WGS sequence"/>
</dbReference>
<organism evidence="1 2">
    <name type="scientific">Tanacetum coccineum</name>
    <dbReference type="NCBI Taxonomy" id="301880"/>
    <lineage>
        <taxon>Eukaryota</taxon>
        <taxon>Viridiplantae</taxon>
        <taxon>Streptophyta</taxon>
        <taxon>Embryophyta</taxon>
        <taxon>Tracheophyta</taxon>
        <taxon>Spermatophyta</taxon>
        <taxon>Magnoliopsida</taxon>
        <taxon>eudicotyledons</taxon>
        <taxon>Gunneridae</taxon>
        <taxon>Pentapetalae</taxon>
        <taxon>asterids</taxon>
        <taxon>campanulids</taxon>
        <taxon>Asterales</taxon>
        <taxon>Asteraceae</taxon>
        <taxon>Asteroideae</taxon>
        <taxon>Anthemideae</taxon>
        <taxon>Anthemidinae</taxon>
        <taxon>Tanacetum</taxon>
    </lineage>
</organism>
<reference evidence="1" key="1">
    <citation type="journal article" date="2022" name="Int. J. Mol. Sci.">
        <title>Draft Genome of Tanacetum Coccineum: Genomic Comparison of Closely Related Tanacetum-Family Plants.</title>
        <authorList>
            <person name="Yamashiro T."/>
            <person name="Shiraishi A."/>
            <person name="Nakayama K."/>
            <person name="Satake H."/>
        </authorList>
    </citation>
    <scope>NUCLEOTIDE SEQUENCE</scope>
</reference>
<reference evidence="1" key="2">
    <citation type="submission" date="2022-01" db="EMBL/GenBank/DDBJ databases">
        <authorList>
            <person name="Yamashiro T."/>
            <person name="Shiraishi A."/>
            <person name="Satake H."/>
            <person name="Nakayama K."/>
        </authorList>
    </citation>
    <scope>NUCLEOTIDE SEQUENCE</scope>
</reference>
<evidence type="ECO:0000313" key="2">
    <source>
        <dbReference type="Proteomes" id="UP001151760"/>
    </source>
</evidence>
<protein>
    <submittedName>
        <fullName evidence="1">Uncharacterized protein</fullName>
    </submittedName>
</protein>
<dbReference type="EMBL" id="BQNB010018957">
    <property type="protein sequence ID" value="GJT80073.1"/>
    <property type="molecule type" value="Genomic_DNA"/>
</dbReference>
<keyword evidence="2" id="KW-1185">Reference proteome</keyword>
<accession>A0ABQ5GWT6</accession>
<name>A0ABQ5GWT6_9ASTR</name>
<gene>
    <name evidence="1" type="ORF">Tco_1054415</name>
</gene>
<sequence length="159" mass="18931">MLKNLESRCIHEGRVVFLDFDDMVYVRPMFGNIGFECLLEINEQIVPHFILEFYSQYRVNYTLEGQMLIEFVIQDEFFSYTIEEFGQILCIPYNGACYFFDKWSLDDLQYSVPTSGPYQTDPPCLDEIKNYVQEKREGRVTRIRHDEVINVEEKKSFNS</sequence>